<feature type="transmembrane region" description="Helical" evidence="5">
    <location>
        <begin position="693"/>
        <end position="714"/>
    </location>
</feature>
<feature type="domain" description="FAD-binding" evidence="6">
    <location>
        <begin position="8"/>
        <end position="172"/>
    </location>
</feature>
<feature type="transmembrane region" description="Helical" evidence="5">
    <location>
        <begin position="778"/>
        <end position="801"/>
    </location>
</feature>
<sequence>MDEKGGFKVVIGGGSITGLVLANMLQLYDIDFVVLEAYPDIAPQVGASIGILPHGNRILDQLGLFQKVLDRCPPLDSFHFRDESGHVIREFRGMNHSMYQRHGYPITFLDRQMVLQVLYDNIKDKKKVLTKKRIQSVEITDDGVVAGTSDGSFYEGDILVGADGIHSTVRREMWKIANKQSPGWIPPREASAVPVDYGCVFGISNPCGIEPGSSNSVFMKHQSYIVNGGPEGRVYWFYFFKLKQRAFGSDIPKYTKEDERKLLVQRQDDNITPTIKFKDLLDNKISTSLVPLQEYVFRQWYYKRILTIGDAAHKFHPIAGHGGNACMESAATLVNALRRALASSKGANSKGGKPTLEKIEDVFAETQRIRQARTISLKEHSHEQQRTELLDTTLHQIAAFYLLPQMDSEDITFNFSRNMPLAEKLDTPELSTVSRLVPYKDELLSSPVPRGIKKWYFITFYLSIAALVHYGMWVHSAYYGLDTHLGSVLATGEFFYDPEFPLKRTYVGIKPIDDYLVFLAAVFIPGLKNWDPSFSFLQFYFLGMLVQPIAVWSAEAFRKRNMLTPISLFTVWLTLVQWAGVGIYMPIYYAVYTFISEPESYWWPLNRDIRVDFSASLTWAVNIGYTLPTILMFIPWTSPDAIQNFEAIWQVSPMLVPLFCGIFGYYFRKANGLPQGLRTAKQVPRDLPHLKNLYFVTGVLGLVFHVFCISRIVLSHQVTLASVFWPDFSAEAKPFGEGLRAIFMTDFWGFYAATYGWLCMAVWDVKRVGRSTVDVGKAAVLVALGHLLVGPGAVMSAVWYWRELALAKTRFS</sequence>
<feature type="transmembrane region" description="Helical" evidence="5">
    <location>
        <begin position="569"/>
        <end position="595"/>
    </location>
</feature>
<keyword evidence="4" id="KW-0560">Oxidoreductase</keyword>
<dbReference type="Proteomes" id="UP000509510">
    <property type="component" value="Chromosome II"/>
</dbReference>
<feature type="transmembrane region" description="Helical" evidence="5">
    <location>
        <begin position="741"/>
        <end position="763"/>
    </location>
</feature>
<dbReference type="Gene3D" id="3.50.50.60">
    <property type="entry name" value="FAD/NAD(P)-binding domain"/>
    <property type="match status" value="1"/>
</dbReference>
<evidence type="ECO:0000259" key="6">
    <source>
        <dbReference type="Pfam" id="PF01494"/>
    </source>
</evidence>
<evidence type="ECO:0000256" key="2">
    <source>
        <dbReference type="ARBA" id="ARBA00022630"/>
    </source>
</evidence>
<dbReference type="KEGG" id="trg:TRUGW13939_04433"/>
<evidence type="ECO:0000256" key="4">
    <source>
        <dbReference type="ARBA" id="ARBA00023002"/>
    </source>
</evidence>
<evidence type="ECO:0000256" key="1">
    <source>
        <dbReference type="ARBA" id="ARBA00007992"/>
    </source>
</evidence>
<evidence type="ECO:0000313" key="7">
    <source>
        <dbReference type="EMBL" id="QKX57321.1"/>
    </source>
</evidence>
<dbReference type="EMBL" id="CP055899">
    <property type="protein sequence ID" value="QKX57321.1"/>
    <property type="molecule type" value="Genomic_DNA"/>
</dbReference>
<proteinExistence type="inferred from homology"/>
<protein>
    <recommendedName>
        <fullName evidence="6">FAD-binding domain-containing protein</fullName>
    </recommendedName>
</protein>
<name>A0A7H8QUY8_TALRU</name>
<dbReference type="InterPro" id="IPR036188">
    <property type="entry name" value="FAD/NAD-bd_sf"/>
</dbReference>
<feature type="domain" description="FAD-binding" evidence="6">
    <location>
        <begin position="269"/>
        <end position="341"/>
    </location>
</feature>
<dbReference type="GeneID" id="55991934"/>
<dbReference type="Pfam" id="PF01494">
    <property type="entry name" value="FAD_binding_3"/>
    <property type="match status" value="2"/>
</dbReference>
<feature type="transmembrane region" description="Helical" evidence="5">
    <location>
        <begin position="537"/>
        <end position="557"/>
    </location>
</feature>
<organism evidence="7 8">
    <name type="scientific">Talaromyces rugulosus</name>
    <name type="common">Penicillium rugulosum</name>
    <dbReference type="NCBI Taxonomy" id="121627"/>
    <lineage>
        <taxon>Eukaryota</taxon>
        <taxon>Fungi</taxon>
        <taxon>Dikarya</taxon>
        <taxon>Ascomycota</taxon>
        <taxon>Pezizomycotina</taxon>
        <taxon>Eurotiomycetes</taxon>
        <taxon>Eurotiomycetidae</taxon>
        <taxon>Eurotiales</taxon>
        <taxon>Trichocomaceae</taxon>
        <taxon>Talaromyces</taxon>
        <taxon>Talaromyces sect. Islandici</taxon>
    </lineage>
</organism>
<keyword evidence="2" id="KW-0285">Flavoprotein</keyword>
<comment type="similarity">
    <text evidence="1">Belongs to the paxM FAD-dependent monooxygenase family.</text>
</comment>
<dbReference type="GO" id="GO:0004497">
    <property type="term" value="F:monooxygenase activity"/>
    <property type="evidence" value="ECO:0007669"/>
    <property type="project" value="InterPro"/>
</dbReference>
<dbReference type="PANTHER" id="PTHR47356:SF2">
    <property type="entry name" value="FAD-BINDING DOMAIN-CONTAINING PROTEIN-RELATED"/>
    <property type="match status" value="1"/>
</dbReference>
<keyword evidence="5" id="KW-1133">Transmembrane helix</keyword>
<feature type="transmembrane region" description="Helical" evidence="5">
    <location>
        <begin position="455"/>
        <end position="473"/>
    </location>
</feature>
<dbReference type="PANTHER" id="PTHR47356">
    <property type="entry name" value="FAD-DEPENDENT MONOOXYGENASE ASQG-RELATED"/>
    <property type="match status" value="1"/>
</dbReference>
<evidence type="ECO:0000256" key="5">
    <source>
        <dbReference type="SAM" id="Phobius"/>
    </source>
</evidence>
<keyword evidence="8" id="KW-1185">Reference proteome</keyword>
<dbReference type="InterPro" id="IPR050562">
    <property type="entry name" value="FAD_mOase_fung"/>
</dbReference>
<feature type="transmembrane region" description="Helical" evidence="5">
    <location>
        <begin position="615"/>
        <end position="636"/>
    </location>
</feature>
<gene>
    <name evidence="7" type="ORF">TRUGW13939_04433</name>
</gene>
<evidence type="ECO:0000313" key="8">
    <source>
        <dbReference type="Proteomes" id="UP000509510"/>
    </source>
</evidence>
<dbReference type="OrthoDB" id="10029326at2759"/>
<evidence type="ECO:0000256" key="3">
    <source>
        <dbReference type="ARBA" id="ARBA00022827"/>
    </source>
</evidence>
<dbReference type="AlphaFoldDB" id="A0A7H8QUY8"/>
<keyword evidence="3" id="KW-0274">FAD</keyword>
<dbReference type="PRINTS" id="PR00420">
    <property type="entry name" value="RNGMNOXGNASE"/>
</dbReference>
<dbReference type="SUPFAM" id="SSF51905">
    <property type="entry name" value="FAD/NAD(P)-binding domain"/>
    <property type="match status" value="1"/>
</dbReference>
<accession>A0A7H8QUY8</accession>
<keyword evidence="5" id="KW-0472">Membrane</keyword>
<dbReference type="RefSeq" id="XP_035343499.1">
    <property type="nucleotide sequence ID" value="XM_035487606.1"/>
</dbReference>
<dbReference type="GO" id="GO:0071949">
    <property type="term" value="F:FAD binding"/>
    <property type="evidence" value="ECO:0007669"/>
    <property type="project" value="InterPro"/>
</dbReference>
<keyword evidence="5" id="KW-0812">Transmembrane</keyword>
<feature type="transmembrane region" description="Helical" evidence="5">
    <location>
        <begin position="648"/>
        <end position="667"/>
    </location>
</feature>
<reference evidence="8" key="1">
    <citation type="submission" date="2020-06" db="EMBL/GenBank/DDBJ databases">
        <title>A chromosome-scale genome assembly of Talaromyces rugulosus W13939.</title>
        <authorList>
            <person name="Wang B."/>
            <person name="Guo L."/>
            <person name="Ye K."/>
            <person name="Wang L."/>
        </authorList>
    </citation>
    <scope>NUCLEOTIDE SEQUENCE [LARGE SCALE GENOMIC DNA]</scope>
    <source>
        <strain evidence="8">W13939</strain>
    </source>
</reference>
<dbReference type="InterPro" id="IPR002938">
    <property type="entry name" value="FAD-bd"/>
</dbReference>